<organism evidence="5 6">
    <name type="scientific">Leptospira ellinghausenii</name>
    <dbReference type="NCBI Taxonomy" id="1917822"/>
    <lineage>
        <taxon>Bacteria</taxon>
        <taxon>Pseudomonadati</taxon>
        <taxon>Spirochaetota</taxon>
        <taxon>Spirochaetia</taxon>
        <taxon>Leptospirales</taxon>
        <taxon>Leptospiraceae</taxon>
        <taxon>Leptospira</taxon>
    </lineage>
</organism>
<dbReference type="PROSITE" id="PS51898">
    <property type="entry name" value="TYR_RECOMBINASE"/>
    <property type="match status" value="1"/>
</dbReference>
<feature type="domain" description="Tyr recombinase" evidence="4">
    <location>
        <begin position="107"/>
        <end position="288"/>
    </location>
</feature>
<dbReference type="InterPro" id="IPR002104">
    <property type="entry name" value="Integrase_catalytic"/>
</dbReference>
<keyword evidence="2" id="KW-0238">DNA-binding</keyword>
<dbReference type="AlphaFoldDB" id="A0A2P2DIR1"/>
<dbReference type="OrthoDB" id="334567at2"/>
<evidence type="ECO:0000313" key="6">
    <source>
        <dbReference type="Proteomes" id="UP000245206"/>
    </source>
</evidence>
<sequence length="290" mass="33982">MVRKTNATFQFLNNYKRNLPQAYHGVLEQFLRFQKAKGLPLNTETIRQFLNLPKIKGSGEYSQASKAFRKCAIFVALKNITPDTRIKSYLTEESKLIKVPKINRTVYKEKILTWDEIQRLISESKKLDNERGNKYHRLSLIIETLAVTGMRISELINIKMKDCSIEDDRVYVEIIGKGNKPRRIFLSQELLTRIKKVFQSDELLFLSKQKKKLNRSFIQKEINLLGKLILSKDFVTCHTFRHSFATREISRLGCVRPVQIYLGHSSSIITEMYNHITINYEDLFQSRKQT</sequence>
<dbReference type="Pfam" id="PF00589">
    <property type="entry name" value="Phage_integrase"/>
    <property type="match status" value="1"/>
</dbReference>
<protein>
    <submittedName>
        <fullName evidence="5">Site-specific recombinase, phage integrase family</fullName>
    </submittedName>
</protein>
<comment type="similarity">
    <text evidence="1">Belongs to the 'phage' integrase family.</text>
</comment>
<dbReference type="InterPro" id="IPR013762">
    <property type="entry name" value="Integrase-like_cat_sf"/>
</dbReference>
<keyword evidence="3" id="KW-0233">DNA recombination</keyword>
<evidence type="ECO:0000256" key="3">
    <source>
        <dbReference type="ARBA" id="ARBA00023172"/>
    </source>
</evidence>
<dbReference type="PANTHER" id="PTHR30349">
    <property type="entry name" value="PHAGE INTEGRASE-RELATED"/>
    <property type="match status" value="1"/>
</dbReference>
<evidence type="ECO:0000256" key="1">
    <source>
        <dbReference type="ARBA" id="ARBA00008857"/>
    </source>
</evidence>
<name>A0A2P2DIR1_9LEPT</name>
<evidence type="ECO:0000313" key="5">
    <source>
        <dbReference type="EMBL" id="GBF44532.1"/>
    </source>
</evidence>
<gene>
    <name evidence="5" type="ORF">LPTSP2_38350</name>
</gene>
<dbReference type="InterPro" id="IPR011010">
    <property type="entry name" value="DNA_brk_join_enz"/>
</dbReference>
<evidence type="ECO:0000256" key="2">
    <source>
        <dbReference type="ARBA" id="ARBA00023125"/>
    </source>
</evidence>
<dbReference type="GO" id="GO:0015074">
    <property type="term" value="P:DNA integration"/>
    <property type="evidence" value="ECO:0007669"/>
    <property type="project" value="InterPro"/>
</dbReference>
<dbReference type="SUPFAM" id="SSF56349">
    <property type="entry name" value="DNA breaking-rejoining enzymes"/>
    <property type="match status" value="1"/>
</dbReference>
<dbReference type="GO" id="GO:0003677">
    <property type="term" value="F:DNA binding"/>
    <property type="evidence" value="ECO:0007669"/>
    <property type="project" value="UniProtKB-KW"/>
</dbReference>
<accession>A0A2P2DIR1</accession>
<comment type="caution">
    <text evidence="5">The sequence shown here is derived from an EMBL/GenBank/DDBJ whole genome shotgun (WGS) entry which is preliminary data.</text>
</comment>
<dbReference type="GO" id="GO:0006310">
    <property type="term" value="P:DNA recombination"/>
    <property type="evidence" value="ECO:0007669"/>
    <property type="project" value="UniProtKB-KW"/>
</dbReference>
<evidence type="ECO:0000259" key="4">
    <source>
        <dbReference type="PROSITE" id="PS51898"/>
    </source>
</evidence>
<proteinExistence type="inferred from homology"/>
<reference evidence="6" key="1">
    <citation type="journal article" date="2019" name="Microbiol. Immunol.">
        <title>Molecular and phenotypic characterization of Leptospira johnsonii sp. nov., Leptospira ellinghausenii sp. nov. and Leptospira ryugenii sp. nov. isolated from soil and water in Japan.</title>
        <authorList>
            <person name="Masuzawa T."/>
            <person name="Saito M."/>
            <person name="Nakao R."/>
            <person name="Nikaido Y."/>
            <person name="Matsumoto M."/>
            <person name="Ogawa M."/>
            <person name="Yokoyama M."/>
            <person name="Hidaka Y."/>
            <person name="Tomita J."/>
            <person name="Sakakibara K."/>
            <person name="Suzuki K."/>
            <person name="Yasuda S."/>
            <person name="Sato H."/>
            <person name="Yamaguchi M."/>
            <person name="Yoshida S.I."/>
            <person name="Koizumi N."/>
            <person name="Kawamura Y."/>
        </authorList>
    </citation>
    <scope>NUCLEOTIDE SEQUENCE [LARGE SCALE GENOMIC DNA]</scope>
    <source>
        <strain evidence="6">E18</strain>
    </source>
</reference>
<dbReference type="Gene3D" id="1.10.443.10">
    <property type="entry name" value="Intergrase catalytic core"/>
    <property type="match status" value="1"/>
</dbReference>
<dbReference type="InterPro" id="IPR050090">
    <property type="entry name" value="Tyrosine_recombinase_XerCD"/>
</dbReference>
<dbReference type="EMBL" id="BFAZ01000014">
    <property type="protein sequence ID" value="GBF44532.1"/>
    <property type="molecule type" value="Genomic_DNA"/>
</dbReference>
<dbReference type="PANTHER" id="PTHR30349:SF41">
    <property type="entry name" value="INTEGRASE_RECOMBINASE PROTEIN MJ0367-RELATED"/>
    <property type="match status" value="1"/>
</dbReference>
<dbReference type="Proteomes" id="UP000245206">
    <property type="component" value="Unassembled WGS sequence"/>
</dbReference>
<keyword evidence="6" id="KW-1185">Reference proteome</keyword>